<dbReference type="AlphaFoldDB" id="A0A8S9Q351"/>
<evidence type="ECO:0000313" key="3">
    <source>
        <dbReference type="Proteomes" id="UP000712600"/>
    </source>
</evidence>
<accession>A0A8S9Q351</accession>
<gene>
    <name evidence="2" type="ORF">F2Q69_00022454</name>
</gene>
<dbReference type="EMBL" id="QGKX02001290">
    <property type="protein sequence ID" value="KAF3536637.1"/>
    <property type="molecule type" value="Genomic_DNA"/>
</dbReference>
<feature type="compositionally biased region" description="Basic and acidic residues" evidence="1">
    <location>
        <begin position="324"/>
        <end position="348"/>
    </location>
</feature>
<dbReference type="Proteomes" id="UP000712600">
    <property type="component" value="Unassembled WGS sequence"/>
</dbReference>
<feature type="region of interest" description="Disordered" evidence="1">
    <location>
        <begin position="317"/>
        <end position="361"/>
    </location>
</feature>
<name>A0A8S9Q351_BRACR</name>
<reference evidence="2" key="1">
    <citation type="submission" date="2019-12" db="EMBL/GenBank/DDBJ databases">
        <title>Genome sequencing and annotation of Brassica cretica.</title>
        <authorList>
            <person name="Studholme D.J."/>
            <person name="Sarris P."/>
        </authorList>
    </citation>
    <scope>NUCLEOTIDE SEQUENCE</scope>
    <source>
        <strain evidence="2">PFS-109/04</strain>
        <tissue evidence="2">Leaf</tissue>
    </source>
</reference>
<sequence>MNKVEEEDYISLQILIVEGLNNSVDKEIKVVIDKVDGMDKRLREVEPFVKEAKEKMQCEGSEGKECINKGWRTTVDGYTLAHSFSFPPLRFRRLVMDGIGLHNNVQSLDSYLANIRLRLCRLKCKYKSTLEGRRVCPFSGCSFIGTYHKLYAYASSGHYDDMQMIECGETMSISFANHQRVVLKQQTSTLSFARMIIARANSASSEPPPEPFVVPSFMGPATEAGCKPEKSKKSKKVASNEQNNIAYGGGSLGKQLNNEPVLGVFQSAGGITIDNLASRITQLEEVMHGKTPAHDRFSNTNLPAKLATPAKIEDITGETIVKGIEGDKEEGKPVREGHPDNPEEKNAGEDMEEELPLEGKA</sequence>
<comment type="caution">
    <text evidence="2">The sequence shown here is derived from an EMBL/GenBank/DDBJ whole genome shotgun (WGS) entry which is preliminary data.</text>
</comment>
<evidence type="ECO:0000313" key="2">
    <source>
        <dbReference type="EMBL" id="KAF3536637.1"/>
    </source>
</evidence>
<feature type="compositionally biased region" description="Acidic residues" evidence="1">
    <location>
        <begin position="349"/>
        <end position="361"/>
    </location>
</feature>
<proteinExistence type="predicted"/>
<organism evidence="2 3">
    <name type="scientific">Brassica cretica</name>
    <name type="common">Mustard</name>
    <dbReference type="NCBI Taxonomy" id="69181"/>
    <lineage>
        <taxon>Eukaryota</taxon>
        <taxon>Viridiplantae</taxon>
        <taxon>Streptophyta</taxon>
        <taxon>Embryophyta</taxon>
        <taxon>Tracheophyta</taxon>
        <taxon>Spermatophyta</taxon>
        <taxon>Magnoliopsida</taxon>
        <taxon>eudicotyledons</taxon>
        <taxon>Gunneridae</taxon>
        <taxon>Pentapetalae</taxon>
        <taxon>rosids</taxon>
        <taxon>malvids</taxon>
        <taxon>Brassicales</taxon>
        <taxon>Brassicaceae</taxon>
        <taxon>Brassiceae</taxon>
        <taxon>Brassica</taxon>
    </lineage>
</organism>
<protein>
    <submittedName>
        <fullName evidence="2">Uncharacterized protein</fullName>
    </submittedName>
</protein>
<evidence type="ECO:0000256" key="1">
    <source>
        <dbReference type="SAM" id="MobiDB-lite"/>
    </source>
</evidence>